<dbReference type="InterPro" id="IPR007084">
    <property type="entry name" value="BRICHOS_dom"/>
</dbReference>
<keyword evidence="1" id="KW-1015">Disulfide bond</keyword>
<keyword evidence="3" id="KW-1133">Transmembrane helix</keyword>
<gene>
    <name evidence="5" type="ORF">SNE40_016247</name>
</gene>
<evidence type="ECO:0000313" key="6">
    <source>
        <dbReference type="Proteomes" id="UP001347796"/>
    </source>
</evidence>
<name>A0AAN8PIK3_PATCE</name>
<feature type="compositionally biased region" description="Basic and acidic residues" evidence="2">
    <location>
        <begin position="10"/>
        <end position="19"/>
    </location>
</feature>
<keyword evidence="3" id="KW-0472">Membrane</keyword>
<evidence type="ECO:0000256" key="1">
    <source>
        <dbReference type="ARBA" id="ARBA00023157"/>
    </source>
</evidence>
<sequence>MSPPAMKLQSKPEDTERGFSKCSTKRGCIIAACVVVALLIIVAIPFGFAAYKHHLFDNEEYETTAIADAYQIPEHIHVDYQNELIYVNNKQIGPIDALTALHNYDRKLLAFYDLTTNRCYIDRLDETFDEGLKFWSSHAGKTRIPQKVRFDYTPEPTNRDVLRKFAGVEIADHCRNATSHWMINVRPYTTEKGESGEGTTAFICRRKYYSG</sequence>
<organism evidence="5 6">
    <name type="scientific">Patella caerulea</name>
    <name type="common">Rayed Mediterranean limpet</name>
    <dbReference type="NCBI Taxonomy" id="87958"/>
    <lineage>
        <taxon>Eukaryota</taxon>
        <taxon>Metazoa</taxon>
        <taxon>Spiralia</taxon>
        <taxon>Lophotrochozoa</taxon>
        <taxon>Mollusca</taxon>
        <taxon>Gastropoda</taxon>
        <taxon>Patellogastropoda</taxon>
        <taxon>Patelloidea</taxon>
        <taxon>Patellidae</taxon>
        <taxon>Patella</taxon>
    </lineage>
</organism>
<keyword evidence="3" id="KW-0812">Transmembrane</keyword>
<comment type="caution">
    <text evidence="5">The sequence shown here is derived from an EMBL/GenBank/DDBJ whole genome shotgun (WGS) entry which is preliminary data.</text>
</comment>
<evidence type="ECO:0000256" key="2">
    <source>
        <dbReference type="SAM" id="MobiDB-lite"/>
    </source>
</evidence>
<dbReference type="Proteomes" id="UP001347796">
    <property type="component" value="Unassembled WGS sequence"/>
</dbReference>
<dbReference type="AlphaFoldDB" id="A0AAN8PIK3"/>
<evidence type="ECO:0000313" key="5">
    <source>
        <dbReference type="EMBL" id="KAK6172631.1"/>
    </source>
</evidence>
<accession>A0AAN8PIK3</accession>
<reference evidence="5 6" key="1">
    <citation type="submission" date="2024-01" db="EMBL/GenBank/DDBJ databases">
        <title>The genome of the rayed Mediterranean limpet Patella caerulea (Linnaeus, 1758).</title>
        <authorList>
            <person name="Anh-Thu Weber A."/>
            <person name="Halstead-Nussloch G."/>
        </authorList>
    </citation>
    <scope>NUCLEOTIDE SEQUENCE [LARGE SCALE GENOMIC DNA]</scope>
    <source>
        <strain evidence="5">AATW-2023a</strain>
        <tissue evidence="5">Whole specimen</tissue>
    </source>
</reference>
<protein>
    <recommendedName>
        <fullName evidence="4">BRICHOS domain-containing protein</fullName>
    </recommendedName>
</protein>
<feature type="region of interest" description="Disordered" evidence="2">
    <location>
        <begin position="1"/>
        <end position="20"/>
    </location>
</feature>
<keyword evidence="6" id="KW-1185">Reference proteome</keyword>
<feature type="transmembrane region" description="Helical" evidence="3">
    <location>
        <begin position="27"/>
        <end position="51"/>
    </location>
</feature>
<feature type="domain" description="BRICHOS" evidence="4">
    <location>
        <begin position="92"/>
        <end position="182"/>
    </location>
</feature>
<dbReference type="PROSITE" id="PS50869">
    <property type="entry name" value="BRICHOS"/>
    <property type="match status" value="1"/>
</dbReference>
<evidence type="ECO:0000256" key="3">
    <source>
        <dbReference type="SAM" id="Phobius"/>
    </source>
</evidence>
<evidence type="ECO:0000259" key="4">
    <source>
        <dbReference type="PROSITE" id="PS50869"/>
    </source>
</evidence>
<dbReference type="EMBL" id="JAZGQO010000011">
    <property type="protein sequence ID" value="KAK6172631.1"/>
    <property type="molecule type" value="Genomic_DNA"/>
</dbReference>
<proteinExistence type="predicted"/>